<evidence type="ECO:0000256" key="7">
    <source>
        <dbReference type="ARBA" id="ARBA00023146"/>
    </source>
</evidence>
<keyword evidence="5 10" id="KW-0067">ATP-binding</keyword>
<keyword evidence="7 10" id="KW-0030">Aminoacyl-tRNA synthetase</keyword>
<dbReference type="OrthoDB" id="9810365at2"/>
<dbReference type="GO" id="GO:0002161">
    <property type="term" value="F:aminoacyl-tRNA deacylase activity"/>
    <property type="evidence" value="ECO:0007669"/>
    <property type="project" value="InterPro"/>
</dbReference>
<dbReference type="InterPro" id="IPR014729">
    <property type="entry name" value="Rossmann-like_a/b/a_fold"/>
</dbReference>
<feature type="short sequence motif" description="'KMSKS' region" evidence="10">
    <location>
        <begin position="596"/>
        <end position="600"/>
    </location>
</feature>
<dbReference type="InterPro" id="IPR033708">
    <property type="entry name" value="Anticodon_Ile_BEm"/>
</dbReference>
<keyword evidence="2 10" id="KW-0963">Cytoplasm</keyword>
<keyword evidence="14" id="KW-1185">Reference proteome</keyword>
<dbReference type="PROSITE" id="PS00178">
    <property type="entry name" value="AA_TRNA_LIGASE_I"/>
    <property type="match status" value="1"/>
</dbReference>
<dbReference type="KEGG" id="pzi:CWO85_01785"/>
<comment type="subcellular location">
    <subcellularLocation>
        <location evidence="10">Cytoplasm</location>
    </subcellularLocation>
</comment>
<dbReference type="PRINTS" id="PR00984">
    <property type="entry name" value="TRNASYNTHILE"/>
</dbReference>
<keyword evidence="6 10" id="KW-0648">Protein biosynthesis</keyword>
<feature type="binding site" evidence="10">
    <location>
        <position position="599"/>
    </location>
    <ligand>
        <name>ATP</name>
        <dbReference type="ChEBI" id="CHEBI:30616"/>
    </ligand>
</feature>
<dbReference type="SUPFAM" id="SSF47323">
    <property type="entry name" value="Anticodon-binding domain of a subclass of class I aminoacyl-tRNA synthetases"/>
    <property type="match status" value="1"/>
</dbReference>
<evidence type="ECO:0000256" key="1">
    <source>
        <dbReference type="ARBA" id="ARBA00006887"/>
    </source>
</evidence>
<dbReference type="InterPro" id="IPR009080">
    <property type="entry name" value="tRNAsynth_Ia_anticodon-bd"/>
</dbReference>
<evidence type="ECO:0000259" key="11">
    <source>
        <dbReference type="Pfam" id="PF00133"/>
    </source>
</evidence>
<keyword evidence="4 10" id="KW-0547">Nucleotide-binding</keyword>
<comment type="similarity">
    <text evidence="1 10">Belongs to the class-I aminoacyl-tRNA synthetase family. IleS type 1 subfamily.</text>
</comment>
<dbReference type="FunFam" id="3.40.50.620:FF:000152">
    <property type="entry name" value="Isoleucine--tRNA ligase"/>
    <property type="match status" value="1"/>
</dbReference>
<dbReference type="InterPro" id="IPR002300">
    <property type="entry name" value="aa-tRNA-synth_Ia"/>
</dbReference>
<dbReference type="InterPro" id="IPR002301">
    <property type="entry name" value="Ile-tRNA-ligase"/>
</dbReference>
<sequence length="918" mass="108110">MNKDYKETLLMPLTNFPMKANLSQKEIDIQSKWTNIRLYDKVLEKNKNNLSFFLHDGPPYANGNIHIGHALNKILKDFIVRFKTMQGFYAPYVPGWDCHGLPIETVILKKYSKDKLSSKKDFLNKCQEVAIDFIEKQKKSFQRLGVLGQWNKPYLTLNNSFVADQINIFGKMISKKLIFKKLKPIYWSPFLQSVLAESEIEYKNHQTLSIFILFPLVKSNIQEDIFQDAKLLVWTTTPWTLPANVAICAHPNKDYHLIKINNDKYIIGVSVLNNLKEKFDWPKVEIIKTFKGSFLNNFVYENKLFNKQNKVVLDTFVSDKEGTGLVHIAPGHGHDDFLLSEKYKLDILLSIDKKGLMTEISGKYQGLFYEKANYIIVSDLKENNLLISSTILNHSYPHDERTKKPVVFLAIPQWFLNIEKIKEQLLSEIQKIKWIPQWGQIKIHNMIKDRNDWVISRQRSWGVPIPIFYTEDEQPILDEFLIQHVSDLIRKNGKEIWFEWEASKLLPPNYQNKKSPNNIFRKETDIIDVWFDSGTSYSTFQKSNNDLIPADVYLEGADQYRGWFNSSLITSVAAFQKAPYKTVITHGFVLDGKGQKMSKSLNNVVDPLQIIKQKGADILRLWVANISYNVDVRLDDTILKQIEDKYKKIRNTFRFMLGNLNNFDPSKECYISFEKRTLFHQLFILEFQDIFLKIIEYYENYNFDQILSLLYPFISNRMSAFYLDFTKDILYIEKENNWERNVIQSTIYDLLMSFLKILTPIIPHTTSEIYQNLSFVPKEDIYLESIPQNKELKEWISFYSQKIDIEHKQIYYKLFFSFREQVLKQLEEARINKIINKSLQAKLILKLPLKYIDMINVLEIKDKLHQLLIVSQLEIIKSEIFEIKIMPALGNTCPRCWNVIENKDLEQLCNRCLNFFKE</sequence>
<comment type="cofactor">
    <cofactor evidence="10">
        <name>Zn(2+)</name>
        <dbReference type="ChEBI" id="CHEBI:29105"/>
    </cofactor>
    <text evidence="10">Binds 1 zinc ion per subunit.</text>
</comment>
<reference evidence="13 14" key="1">
    <citation type="journal article" date="2018" name="BMC Genomics">
        <title>Comparative genome analysis of jujube witches'-broom Phytoplasma, an obligate pathogen that causes jujube witches'-broom disease.</title>
        <authorList>
            <person name="Wang J."/>
            <person name="Song L."/>
            <person name="Jiao Q."/>
            <person name="Yang S."/>
            <person name="Gao R."/>
            <person name="Lu X."/>
            <person name="Zhou G."/>
        </authorList>
    </citation>
    <scope>NUCLEOTIDE SEQUENCE [LARGE SCALE GENOMIC DNA]</scope>
    <source>
        <strain evidence="13">Jwb-nky</strain>
    </source>
</reference>
<dbReference type="Pfam" id="PF00133">
    <property type="entry name" value="tRNA-synt_1"/>
    <property type="match status" value="1"/>
</dbReference>
<gene>
    <name evidence="10" type="primary">ileS</name>
    <name evidence="13" type="ORF">CWO85_01785</name>
</gene>
<evidence type="ECO:0000259" key="12">
    <source>
        <dbReference type="Pfam" id="PF08264"/>
    </source>
</evidence>
<feature type="domain" description="Aminoacyl-tRNA synthetase class Ia" evidence="11">
    <location>
        <begin position="29"/>
        <end position="635"/>
    </location>
</feature>
<feature type="binding site" evidence="10">
    <location>
        <position position="555"/>
    </location>
    <ligand>
        <name>L-isoleucyl-5'-AMP</name>
        <dbReference type="ChEBI" id="CHEBI:178002"/>
    </ligand>
</feature>
<evidence type="ECO:0000256" key="2">
    <source>
        <dbReference type="ARBA" id="ARBA00022490"/>
    </source>
</evidence>
<dbReference type="GO" id="GO:0006428">
    <property type="term" value="P:isoleucyl-tRNA aminoacylation"/>
    <property type="evidence" value="ECO:0007669"/>
    <property type="project" value="UniProtKB-UniRule"/>
</dbReference>
<dbReference type="NCBIfam" id="TIGR00392">
    <property type="entry name" value="ileS"/>
    <property type="match status" value="1"/>
</dbReference>
<name>A0A660HND2_ZIZJU</name>
<evidence type="ECO:0000256" key="3">
    <source>
        <dbReference type="ARBA" id="ARBA00022598"/>
    </source>
</evidence>
<feature type="binding site" evidence="10">
    <location>
        <position position="912"/>
    </location>
    <ligand>
        <name>Zn(2+)</name>
        <dbReference type="ChEBI" id="CHEBI:29105"/>
    </ligand>
</feature>
<evidence type="ECO:0000256" key="6">
    <source>
        <dbReference type="ARBA" id="ARBA00022917"/>
    </source>
</evidence>
<organism evidence="13 14">
    <name type="scientific">Ziziphus jujuba witches'-broom phytoplasma</name>
    <dbReference type="NCBI Taxonomy" id="135727"/>
    <lineage>
        <taxon>Bacteria</taxon>
        <taxon>Bacillati</taxon>
        <taxon>Mycoplasmatota</taxon>
        <taxon>Mollicutes</taxon>
        <taxon>Acholeplasmatales</taxon>
        <taxon>Acholeplasmataceae</taxon>
        <taxon>Candidatus Phytoplasma</taxon>
        <taxon>16SrV (Elm yellows group)</taxon>
    </lineage>
</organism>
<dbReference type="InterPro" id="IPR009008">
    <property type="entry name" value="Val/Leu/Ile-tRNA-synth_edit"/>
</dbReference>
<evidence type="ECO:0000256" key="5">
    <source>
        <dbReference type="ARBA" id="ARBA00022840"/>
    </source>
</evidence>
<evidence type="ECO:0000256" key="10">
    <source>
        <dbReference type="HAMAP-Rule" id="MF_02002"/>
    </source>
</evidence>
<dbReference type="InterPro" id="IPR013155">
    <property type="entry name" value="M/V/L/I-tRNA-synth_anticd-bd"/>
</dbReference>
<dbReference type="InterPro" id="IPR050081">
    <property type="entry name" value="Ile-tRNA_ligase"/>
</dbReference>
<proteinExistence type="inferred from homology"/>
<comment type="subunit">
    <text evidence="10">Monomer.</text>
</comment>
<evidence type="ECO:0000313" key="14">
    <source>
        <dbReference type="Proteomes" id="UP000272462"/>
    </source>
</evidence>
<dbReference type="SUPFAM" id="SSF50677">
    <property type="entry name" value="ValRS/IleRS/LeuRS editing domain"/>
    <property type="match status" value="1"/>
</dbReference>
<dbReference type="GO" id="GO:0008270">
    <property type="term" value="F:zinc ion binding"/>
    <property type="evidence" value="ECO:0007669"/>
    <property type="project" value="UniProtKB-UniRule"/>
</dbReference>
<dbReference type="EMBL" id="CP025121">
    <property type="protein sequence ID" value="AYJ01561.1"/>
    <property type="molecule type" value="Genomic_DNA"/>
</dbReference>
<evidence type="ECO:0000313" key="13">
    <source>
        <dbReference type="EMBL" id="AYJ01561.1"/>
    </source>
</evidence>
<dbReference type="Proteomes" id="UP000272462">
    <property type="component" value="Chromosome"/>
</dbReference>
<keyword evidence="10" id="KW-0479">Metal-binding</keyword>
<keyword evidence="3 10" id="KW-0436">Ligase</keyword>
<feature type="domain" description="Methionyl/Valyl/Leucyl/Isoleucyl-tRNA synthetase anticodon-binding" evidence="12">
    <location>
        <begin position="685"/>
        <end position="844"/>
    </location>
</feature>
<protein>
    <recommendedName>
        <fullName evidence="10">Isoleucine--tRNA ligase</fullName>
        <ecNumber evidence="10">6.1.1.5</ecNumber>
    </recommendedName>
    <alternativeName>
        <fullName evidence="10">Isoleucyl-tRNA synthetase</fullName>
        <shortName evidence="10">IleRS</shortName>
    </alternativeName>
</protein>
<evidence type="ECO:0000256" key="4">
    <source>
        <dbReference type="ARBA" id="ARBA00022741"/>
    </source>
</evidence>
<dbReference type="GO" id="GO:0004822">
    <property type="term" value="F:isoleucine-tRNA ligase activity"/>
    <property type="evidence" value="ECO:0007669"/>
    <property type="project" value="UniProtKB-UniRule"/>
</dbReference>
<feature type="binding site" evidence="10">
    <location>
        <position position="909"/>
    </location>
    <ligand>
        <name>Zn(2+)</name>
        <dbReference type="ChEBI" id="CHEBI:29105"/>
    </ligand>
</feature>
<dbReference type="InterPro" id="IPR001412">
    <property type="entry name" value="aa-tRNA-synth_I_CS"/>
</dbReference>
<feature type="binding site" evidence="10">
    <location>
        <position position="893"/>
    </location>
    <ligand>
        <name>Zn(2+)</name>
        <dbReference type="ChEBI" id="CHEBI:29105"/>
    </ligand>
</feature>
<dbReference type="CDD" id="cd07960">
    <property type="entry name" value="Anticodon_Ia_Ile_BEm"/>
    <property type="match status" value="1"/>
</dbReference>
<keyword evidence="10" id="KW-0862">Zinc</keyword>
<dbReference type="GO" id="GO:0005524">
    <property type="term" value="F:ATP binding"/>
    <property type="evidence" value="ECO:0007669"/>
    <property type="project" value="UniProtKB-UniRule"/>
</dbReference>
<accession>A0A660HND2</accession>
<feature type="short sequence motif" description="'HIGH' region" evidence="10">
    <location>
        <begin position="59"/>
        <end position="69"/>
    </location>
</feature>
<dbReference type="AlphaFoldDB" id="A0A660HND2"/>
<evidence type="ECO:0000256" key="8">
    <source>
        <dbReference type="ARBA" id="ARBA00025217"/>
    </source>
</evidence>
<dbReference type="GO" id="GO:0000049">
    <property type="term" value="F:tRNA binding"/>
    <property type="evidence" value="ECO:0007669"/>
    <property type="project" value="InterPro"/>
</dbReference>
<dbReference type="PANTHER" id="PTHR42765">
    <property type="entry name" value="SOLEUCYL-TRNA SYNTHETASE"/>
    <property type="match status" value="1"/>
</dbReference>
<comment type="function">
    <text evidence="8 10">Catalyzes the attachment of isoleucine to tRNA(Ile). As IleRS can inadvertently accommodate and process structurally similar amino acids such as valine, to avoid such errors it has two additional distinct tRNA(Ile)-dependent editing activities. One activity is designated as 'pretransfer' editing and involves the hydrolysis of activated Val-AMP. The other activity is designated 'posttransfer' editing and involves deacylation of mischarged Val-tRNA(Ile).</text>
</comment>
<feature type="binding site" evidence="10">
    <location>
        <position position="896"/>
    </location>
    <ligand>
        <name>Zn(2+)</name>
        <dbReference type="ChEBI" id="CHEBI:29105"/>
    </ligand>
</feature>
<evidence type="ECO:0000256" key="9">
    <source>
        <dbReference type="ARBA" id="ARBA00048359"/>
    </source>
</evidence>
<dbReference type="EC" id="6.1.1.5" evidence="10"/>
<comment type="catalytic activity">
    <reaction evidence="9 10">
        <text>tRNA(Ile) + L-isoleucine + ATP = L-isoleucyl-tRNA(Ile) + AMP + diphosphate</text>
        <dbReference type="Rhea" id="RHEA:11060"/>
        <dbReference type="Rhea" id="RHEA-COMP:9666"/>
        <dbReference type="Rhea" id="RHEA-COMP:9695"/>
        <dbReference type="ChEBI" id="CHEBI:30616"/>
        <dbReference type="ChEBI" id="CHEBI:33019"/>
        <dbReference type="ChEBI" id="CHEBI:58045"/>
        <dbReference type="ChEBI" id="CHEBI:78442"/>
        <dbReference type="ChEBI" id="CHEBI:78528"/>
        <dbReference type="ChEBI" id="CHEBI:456215"/>
        <dbReference type="EC" id="6.1.1.5"/>
    </reaction>
</comment>
<comment type="domain">
    <text evidence="10">IleRS has two distinct active sites: one for aminoacylation and one for editing. The misactivated valine is translocated from the active site to the editing site, which sterically excludes the correctly activated isoleucine. The single editing site contains two valyl binding pockets, one specific for each substrate (Val-AMP or Val-tRNA(Ile)).</text>
</comment>
<dbReference type="Gene3D" id="1.10.10.830">
    <property type="entry name" value="Ile-tRNA synthetase CP2 domain-like"/>
    <property type="match status" value="1"/>
</dbReference>
<dbReference type="HAMAP" id="MF_02002">
    <property type="entry name" value="Ile_tRNA_synth_type1"/>
    <property type="match status" value="1"/>
</dbReference>
<dbReference type="Gene3D" id="1.10.730.20">
    <property type="match status" value="1"/>
</dbReference>
<dbReference type="Pfam" id="PF08264">
    <property type="entry name" value="Anticodon_1"/>
    <property type="match status" value="1"/>
</dbReference>
<dbReference type="Gene3D" id="3.40.50.620">
    <property type="entry name" value="HUPs"/>
    <property type="match status" value="2"/>
</dbReference>
<dbReference type="InterPro" id="IPR023585">
    <property type="entry name" value="Ile-tRNA-ligase_type1"/>
</dbReference>
<dbReference type="SUPFAM" id="SSF52374">
    <property type="entry name" value="Nucleotidylyl transferase"/>
    <property type="match status" value="1"/>
</dbReference>
<dbReference type="PANTHER" id="PTHR42765:SF1">
    <property type="entry name" value="ISOLEUCINE--TRNA LIGASE, MITOCHONDRIAL"/>
    <property type="match status" value="1"/>
</dbReference>
<dbReference type="GO" id="GO:0005829">
    <property type="term" value="C:cytosol"/>
    <property type="evidence" value="ECO:0007669"/>
    <property type="project" value="TreeGrafter"/>
</dbReference>
<dbReference type="CDD" id="cd00818">
    <property type="entry name" value="IleRS_core"/>
    <property type="match status" value="1"/>
</dbReference>